<feature type="compositionally biased region" description="Polar residues" evidence="1">
    <location>
        <begin position="21"/>
        <end position="40"/>
    </location>
</feature>
<accession>A0A026W409</accession>
<gene>
    <name evidence="2" type="ORF">X777_10458</name>
</gene>
<feature type="non-terminal residue" evidence="2">
    <location>
        <position position="1"/>
    </location>
</feature>
<reference evidence="2 3" key="1">
    <citation type="journal article" date="2014" name="Curr. Biol.">
        <title>The genome of the clonal raider ant Cerapachys biroi.</title>
        <authorList>
            <person name="Oxley P.R."/>
            <person name="Ji L."/>
            <person name="Fetter-Pruneda I."/>
            <person name="McKenzie S.K."/>
            <person name="Li C."/>
            <person name="Hu H."/>
            <person name="Zhang G."/>
            <person name="Kronauer D.J."/>
        </authorList>
    </citation>
    <scope>NUCLEOTIDE SEQUENCE [LARGE SCALE GENOMIC DNA]</scope>
</reference>
<dbReference type="Proteomes" id="UP000053097">
    <property type="component" value="Unassembled WGS sequence"/>
</dbReference>
<evidence type="ECO:0000313" key="2">
    <source>
        <dbReference type="EMBL" id="EZA50825.1"/>
    </source>
</evidence>
<evidence type="ECO:0000256" key="1">
    <source>
        <dbReference type="SAM" id="MobiDB-lite"/>
    </source>
</evidence>
<keyword evidence="3" id="KW-1185">Reference proteome</keyword>
<name>A0A026W409_OOCBI</name>
<dbReference type="EMBL" id="KK107436">
    <property type="protein sequence ID" value="EZA50825.1"/>
    <property type="molecule type" value="Genomic_DNA"/>
</dbReference>
<feature type="region of interest" description="Disordered" evidence="1">
    <location>
        <begin position="1"/>
        <end position="63"/>
    </location>
</feature>
<evidence type="ECO:0000313" key="3">
    <source>
        <dbReference type="Proteomes" id="UP000053097"/>
    </source>
</evidence>
<organism evidence="2 3">
    <name type="scientific">Ooceraea biroi</name>
    <name type="common">Clonal raider ant</name>
    <name type="synonym">Cerapachys biroi</name>
    <dbReference type="NCBI Taxonomy" id="2015173"/>
    <lineage>
        <taxon>Eukaryota</taxon>
        <taxon>Metazoa</taxon>
        <taxon>Ecdysozoa</taxon>
        <taxon>Arthropoda</taxon>
        <taxon>Hexapoda</taxon>
        <taxon>Insecta</taxon>
        <taxon>Pterygota</taxon>
        <taxon>Neoptera</taxon>
        <taxon>Endopterygota</taxon>
        <taxon>Hymenoptera</taxon>
        <taxon>Apocrita</taxon>
        <taxon>Aculeata</taxon>
        <taxon>Formicoidea</taxon>
        <taxon>Formicidae</taxon>
        <taxon>Dorylinae</taxon>
        <taxon>Ooceraea</taxon>
    </lineage>
</organism>
<sequence length="167" mass="17801">LSRSGSRVSKSRDKGVVTPALSGSSDSFSRNNDVSATSGTRGRPPESSARSTQDSIAADPGEPHHARAVTIKLSGRFCVKPIYAHVSRFTKETANNGARHHGIIRASAKRSFALTSGFLRNIQDTLFYRSNSEDFTGSEPGLVSREKNGTIKCLHDHFGGAGGGTRV</sequence>
<proteinExistence type="predicted"/>
<protein>
    <submittedName>
        <fullName evidence="2">Uncharacterized protein</fullName>
    </submittedName>
</protein>
<dbReference type="AlphaFoldDB" id="A0A026W409"/>